<dbReference type="InterPro" id="IPR002227">
    <property type="entry name" value="Tyrosinase_Cu-bd"/>
</dbReference>
<feature type="domain" description="ShKT" evidence="4">
    <location>
        <begin position="573"/>
        <end position="607"/>
    </location>
</feature>
<dbReference type="PANTHER" id="PTHR11474:SF126">
    <property type="entry name" value="TYROSINASE-LIKE PROTEIN TYR-1-RELATED"/>
    <property type="match status" value="1"/>
</dbReference>
<gene>
    <name evidence="5" type="ORF">niasHT_035137</name>
</gene>
<dbReference type="EMBL" id="JBICBT010001082">
    <property type="protein sequence ID" value="KAL3084311.1"/>
    <property type="molecule type" value="Genomic_DNA"/>
</dbReference>
<dbReference type="Pfam" id="PF01549">
    <property type="entry name" value="ShK"/>
    <property type="match status" value="2"/>
</dbReference>
<dbReference type="GO" id="GO:0046872">
    <property type="term" value="F:metal ion binding"/>
    <property type="evidence" value="ECO:0007669"/>
    <property type="project" value="UniProtKB-KW"/>
</dbReference>
<dbReference type="PROSITE" id="PS51670">
    <property type="entry name" value="SHKT"/>
    <property type="match status" value="2"/>
</dbReference>
<feature type="disulfide bond" evidence="3">
    <location>
        <begin position="573"/>
        <end position="607"/>
    </location>
</feature>
<keyword evidence="1" id="KW-0479">Metal-binding</keyword>
<organism evidence="5 6">
    <name type="scientific">Heterodera trifolii</name>
    <dbReference type="NCBI Taxonomy" id="157864"/>
    <lineage>
        <taxon>Eukaryota</taxon>
        <taxon>Metazoa</taxon>
        <taxon>Ecdysozoa</taxon>
        <taxon>Nematoda</taxon>
        <taxon>Chromadorea</taxon>
        <taxon>Rhabditida</taxon>
        <taxon>Tylenchina</taxon>
        <taxon>Tylenchomorpha</taxon>
        <taxon>Tylenchoidea</taxon>
        <taxon>Heteroderidae</taxon>
        <taxon>Heteroderinae</taxon>
        <taxon>Heterodera</taxon>
    </lineage>
</organism>
<protein>
    <recommendedName>
        <fullName evidence="4">ShKT domain-containing protein</fullName>
    </recommendedName>
</protein>
<dbReference type="InterPro" id="IPR003582">
    <property type="entry name" value="ShKT_dom"/>
</dbReference>
<keyword evidence="3" id="KW-1015">Disulfide bond</keyword>
<keyword evidence="6" id="KW-1185">Reference proteome</keyword>
<accession>A0ABD2J3E4</accession>
<evidence type="ECO:0000256" key="1">
    <source>
        <dbReference type="ARBA" id="ARBA00022723"/>
    </source>
</evidence>
<dbReference type="PANTHER" id="PTHR11474">
    <property type="entry name" value="TYROSINASE FAMILY MEMBER"/>
    <property type="match status" value="1"/>
</dbReference>
<evidence type="ECO:0000313" key="5">
    <source>
        <dbReference type="EMBL" id="KAL3084311.1"/>
    </source>
</evidence>
<dbReference type="SMART" id="SM00254">
    <property type="entry name" value="ShKT"/>
    <property type="match status" value="2"/>
</dbReference>
<evidence type="ECO:0000256" key="3">
    <source>
        <dbReference type="PROSITE-ProRule" id="PRU01005"/>
    </source>
</evidence>
<dbReference type="Gene3D" id="1.10.10.1940">
    <property type="match status" value="1"/>
</dbReference>
<dbReference type="InterPro" id="IPR008922">
    <property type="entry name" value="Di-copper_centre_dom_sf"/>
</dbReference>
<dbReference type="AlphaFoldDB" id="A0ABD2J3E4"/>
<comment type="caution">
    <text evidence="5">The sequence shown here is derived from an EMBL/GenBank/DDBJ whole genome shotgun (WGS) entry which is preliminary data.</text>
</comment>
<dbReference type="Proteomes" id="UP001620626">
    <property type="component" value="Unassembled WGS sequence"/>
</dbReference>
<dbReference type="InterPro" id="IPR050316">
    <property type="entry name" value="Tyrosinase/Hemocyanin"/>
</dbReference>
<evidence type="ECO:0000256" key="2">
    <source>
        <dbReference type="ARBA" id="ARBA00023008"/>
    </source>
</evidence>
<dbReference type="PROSITE" id="PS00498">
    <property type="entry name" value="TYROSINASE_2"/>
    <property type="match status" value="1"/>
</dbReference>
<name>A0ABD2J3E4_9BILA</name>
<proteinExistence type="predicted"/>
<evidence type="ECO:0000259" key="4">
    <source>
        <dbReference type="PROSITE" id="PS51670"/>
    </source>
</evidence>
<reference evidence="5 6" key="1">
    <citation type="submission" date="2024-10" db="EMBL/GenBank/DDBJ databases">
        <authorList>
            <person name="Kim D."/>
        </authorList>
    </citation>
    <scope>NUCLEOTIDE SEQUENCE [LARGE SCALE GENOMIC DNA]</scope>
    <source>
        <strain evidence="5">BH-2024</strain>
    </source>
</reference>
<dbReference type="Gene3D" id="1.10.1280.10">
    <property type="entry name" value="Di-copper center containing domain from catechol oxidase"/>
    <property type="match status" value="1"/>
</dbReference>
<dbReference type="SUPFAM" id="SSF48056">
    <property type="entry name" value="Di-copper centre-containing domain"/>
    <property type="match status" value="1"/>
</dbReference>
<feature type="domain" description="ShKT" evidence="4">
    <location>
        <begin position="616"/>
        <end position="650"/>
    </location>
</feature>
<evidence type="ECO:0000313" key="6">
    <source>
        <dbReference type="Proteomes" id="UP001620626"/>
    </source>
</evidence>
<comment type="caution">
    <text evidence="3">Lacks conserved residue(s) required for the propagation of feature annotation.</text>
</comment>
<dbReference type="Pfam" id="PF00264">
    <property type="entry name" value="Tyrosinase"/>
    <property type="match status" value="1"/>
</dbReference>
<feature type="disulfide bond" evidence="3">
    <location>
        <begin position="616"/>
        <end position="650"/>
    </location>
</feature>
<sequence>MGKETDGISTIETQQQQPTFVSMKSNRNAFRRFVLRSFPMLLPRLPSDLSHFLSIFPILSVFLVPSVFSQIPWDCSRAPGDAASQQICNMLQSWDRGARRSIAQQKGNPLPVSAPGVPDQPSLSPAVPRPFNPSAHSCMDLACLCPYFQGISGPGGQCVLPGGKPLEMAVRREYRTMSDGERRKLHQAMGELKRSGEFDRFNDQHRQVGVSSGAHSGPGFLPFHREFIKRFEIALRLVDPSLSLPYWDSVLDSYLPNPADSVIFTSQFMGETDQLGNVVSGPFAGWRTLEGRANILRRPGAEGRVMTENDVNSVLGQTQIEQVLAYTAPQQNCPYQPNFGALEYSHSQVHLFVGGDMKPPTLAANDPIFYVHHSFIDLIWEQWRQLRQTKWTREQAFPPDFSECSNQQHFANAQMRPFDLTNKDGLSNAYTDNLFRFSARPSCSLEDDCGSPFLFCDRRDAETPHCVSKIRIGGNCQGFEGIDCCWEGECQNWRCVARQIQSPKRPPQAMSLQHSNGESFAELLQNAIGSMPQIQTRRVKAFNSTEATTTMTKGAENGTNSQPKAIIGHSNDCFNDDPCCSAWAKLSECSANPAFMHRYCRRACHQCEAQTTHKGCTDRHISCAYWRSAGECSRRRQWMAENCRQSCGWCQISQQQLCASVARMSRM</sequence>
<dbReference type="PRINTS" id="PR00092">
    <property type="entry name" value="TYROSINASE"/>
</dbReference>
<keyword evidence="2" id="KW-0186">Copper</keyword>